<evidence type="ECO:0000256" key="1">
    <source>
        <dbReference type="SAM" id="MobiDB-lite"/>
    </source>
</evidence>
<accession>A0A4P9Y8F2</accession>
<dbReference type="Proteomes" id="UP000267251">
    <property type="component" value="Unassembled WGS sequence"/>
</dbReference>
<evidence type="ECO:0000259" key="3">
    <source>
        <dbReference type="Pfam" id="PF00644"/>
    </source>
</evidence>
<evidence type="ECO:0000256" key="2">
    <source>
        <dbReference type="SAM" id="Phobius"/>
    </source>
</evidence>
<protein>
    <recommendedName>
        <fullName evidence="3">PARP catalytic domain-containing protein</fullName>
    </recommendedName>
</protein>
<dbReference type="OrthoDB" id="9514740at2759"/>
<keyword evidence="2" id="KW-0812">Transmembrane</keyword>
<keyword evidence="5" id="KW-1185">Reference proteome</keyword>
<dbReference type="EMBL" id="KZ987731">
    <property type="protein sequence ID" value="RKP15446.1"/>
    <property type="molecule type" value="Genomic_DNA"/>
</dbReference>
<keyword evidence="2" id="KW-1133">Transmembrane helix</keyword>
<dbReference type="SUPFAM" id="SSF56399">
    <property type="entry name" value="ADP-ribosylation"/>
    <property type="match status" value="1"/>
</dbReference>
<reference evidence="5" key="1">
    <citation type="journal article" date="2018" name="Nat. Microbiol.">
        <title>Leveraging single-cell genomics to expand the fungal tree of life.</title>
        <authorList>
            <person name="Ahrendt S.R."/>
            <person name="Quandt C.A."/>
            <person name="Ciobanu D."/>
            <person name="Clum A."/>
            <person name="Salamov A."/>
            <person name="Andreopoulos B."/>
            <person name="Cheng J.F."/>
            <person name="Woyke T."/>
            <person name="Pelin A."/>
            <person name="Henrissat B."/>
            <person name="Reynolds N.K."/>
            <person name="Benny G.L."/>
            <person name="Smith M.E."/>
            <person name="James T.Y."/>
            <person name="Grigoriev I.V."/>
        </authorList>
    </citation>
    <scope>NUCLEOTIDE SEQUENCE [LARGE SCALE GENOMIC DNA]</scope>
</reference>
<feature type="domain" description="PARP catalytic" evidence="3">
    <location>
        <begin position="18"/>
        <end position="189"/>
    </location>
</feature>
<organism evidence="4 5">
    <name type="scientific">Piptocephalis cylindrospora</name>
    <dbReference type="NCBI Taxonomy" id="1907219"/>
    <lineage>
        <taxon>Eukaryota</taxon>
        <taxon>Fungi</taxon>
        <taxon>Fungi incertae sedis</taxon>
        <taxon>Zoopagomycota</taxon>
        <taxon>Zoopagomycotina</taxon>
        <taxon>Zoopagomycetes</taxon>
        <taxon>Zoopagales</taxon>
        <taxon>Piptocephalidaceae</taxon>
        <taxon>Piptocephalis</taxon>
    </lineage>
</organism>
<gene>
    <name evidence="4" type="ORF">BJ684DRAFT_18222</name>
</gene>
<sequence>MTTPVAPTKYASLIDEKSTEYEEVKGRFMKDWVKKEEANNIRVDHILRVHPSKKCSFAFSTYTRRMVQNGKSARLQLYHGTIATCDLINNLMVCTMSTCPMCNIVRGAFDPMYIGINHRNQVMQRFGWGFYLAPDSSKSHFYAGPGERVINGGFRAQRAMLLCEVELGSWRLATKADEERDQTTTREFDCLFGKANTAGLNYSEYCFLRSEAILPSCIIIYSYDLGMRGKVLHYESYNDSSVMLRLVLISLVGLVATTAVSLFLVHSSTSYNYIVGQNASELLYHHFPSLVGILLLLWCAAWCLGCWSWKVTFGALEPPAILPNTLSPGPAPVKPTGLICFLPTGRGWKPMVAISRASGESTPSGSPSLTSLTCPS</sequence>
<feature type="transmembrane region" description="Helical" evidence="2">
    <location>
        <begin position="286"/>
        <end position="307"/>
    </location>
</feature>
<evidence type="ECO:0000313" key="4">
    <source>
        <dbReference type="EMBL" id="RKP15446.1"/>
    </source>
</evidence>
<name>A0A4P9Y8F2_9FUNG</name>
<dbReference type="GO" id="GO:0003950">
    <property type="term" value="F:NAD+ poly-ADP-ribosyltransferase activity"/>
    <property type="evidence" value="ECO:0007669"/>
    <property type="project" value="InterPro"/>
</dbReference>
<feature type="region of interest" description="Disordered" evidence="1">
    <location>
        <begin position="357"/>
        <end position="376"/>
    </location>
</feature>
<feature type="compositionally biased region" description="Low complexity" evidence="1">
    <location>
        <begin position="358"/>
        <end position="376"/>
    </location>
</feature>
<dbReference type="Gene3D" id="3.90.228.10">
    <property type="match status" value="1"/>
</dbReference>
<keyword evidence="2" id="KW-0472">Membrane</keyword>
<dbReference type="InterPro" id="IPR012317">
    <property type="entry name" value="Poly(ADP-ribose)pol_cat_dom"/>
</dbReference>
<proteinExistence type="predicted"/>
<dbReference type="AlphaFoldDB" id="A0A4P9Y8F2"/>
<feature type="transmembrane region" description="Helical" evidence="2">
    <location>
        <begin position="246"/>
        <end position="266"/>
    </location>
</feature>
<dbReference type="Pfam" id="PF00644">
    <property type="entry name" value="PARP"/>
    <property type="match status" value="1"/>
</dbReference>
<evidence type="ECO:0000313" key="5">
    <source>
        <dbReference type="Proteomes" id="UP000267251"/>
    </source>
</evidence>